<proteinExistence type="predicted"/>
<evidence type="ECO:0000313" key="2">
    <source>
        <dbReference type="Proteomes" id="UP000184069"/>
    </source>
</evidence>
<accession>A0A1M7EIV8</accession>
<dbReference type="AlphaFoldDB" id="A0A1M7EIV8"/>
<dbReference type="Proteomes" id="UP000184069">
    <property type="component" value="Unassembled WGS sequence"/>
</dbReference>
<sequence>MIWVEAGRGKLEVLLGYGEIVMLTLMKRNRAN</sequence>
<gene>
    <name evidence="1" type="ORF">SAMN05444407_107192</name>
</gene>
<name>A0A1M7EIV8_9FLAO</name>
<dbReference type="STRING" id="1423959.SAMN05444407_107192"/>
<organism evidence="1 2">
    <name type="scientific">Chryseobacterium contaminans</name>
    <dbReference type="NCBI Taxonomy" id="1423959"/>
    <lineage>
        <taxon>Bacteria</taxon>
        <taxon>Pseudomonadati</taxon>
        <taxon>Bacteroidota</taxon>
        <taxon>Flavobacteriia</taxon>
        <taxon>Flavobacteriales</taxon>
        <taxon>Weeksellaceae</taxon>
        <taxon>Chryseobacterium group</taxon>
        <taxon>Chryseobacterium</taxon>
    </lineage>
</organism>
<protein>
    <submittedName>
        <fullName evidence="1">Uncharacterized protein</fullName>
    </submittedName>
</protein>
<evidence type="ECO:0000313" key="1">
    <source>
        <dbReference type="EMBL" id="SHL91299.1"/>
    </source>
</evidence>
<dbReference type="EMBL" id="FRBM01000007">
    <property type="protein sequence ID" value="SHL91299.1"/>
    <property type="molecule type" value="Genomic_DNA"/>
</dbReference>
<reference evidence="1 2" key="1">
    <citation type="submission" date="2016-11" db="EMBL/GenBank/DDBJ databases">
        <authorList>
            <person name="Jaros S."/>
            <person name="Januszkiewicz K."/>
            <person name="Wedrychowicz H."/>
        </authorList>
    </citation>
    <scope>NUCLEOTIDE SEQUENCE [LARGE SCALE GENOMIC DNA]</scope>
    <source>
        <strain evidence="1 2">DSM 27621</strain>
    </source>
</reference>